<dbReference type="PANTHER" id="PTHR34938">
    <property type="entry name" value="PROTEIN FERTILITY RESTORER RF2, MITOCHONDRIAL"/>
    <property type="match status" value="1"/>
</dbReference>
<dbReference type="OrthoDB" id="676282at2759"/>
<sequence length="206" mass="21738">NPLDRHRSAANAELNTATGKPLLPSLPDPPAGAERPGAEPSLHRPPISSSGVDTMSALTTGSLPQTVASRFAGARWNEQYLHSRRVRINTISFTGKVSAKATLRAVRCYATQTQNMQMKSSTATIQRADPNEKVNGPKLDDGSGGFPPFRFGKGGGGGGGGGGGSSYFGGFFLFACVLLLDYLKEIERNLLLQRHQAGDQASIGLV</sequence>
<dbReference type="EMBL" id="RWGY01000700">
    <property type="protein sequence ID" value="TVT99553.1"/>
    <property type="molecule type" value="Genomic_DNA"/>
</dbReference>
<dbReference type="Gramene" id="TVT99553">
    <property type="protein sequence ID" value="TVT99553"/>
    <property type="gene ID" value="EJB05_55069"/>
</dbReference>
<reference evidence="3 4" key="1">
    <citation type="journal article" date="2019" name="Sci. Rep.">
        <title>A high-quality genome of Eragrostis curvula grass provides insights into Poaceae evolution and supports new strategies to enhance forage quality.</title>
        <authorList>
            <person name="Carballo J."/>
            <person name="Santos B.A.C.M."/>
            <person name="Zappacosta D."/>
            <person name="Garbus I."/>
            <person name="Selva J.P."/>
            <person name="Gallo C.A."/>
            <person name="Diaz A."/>
            <person name="Albertini E."/>
            <person name="Caccamo M."/>
            <person name="Echenique V."/>
        </authorList>
    </citation>
    <scope>NUCLEOTIDE SEQUENCE [LARGE SCALE GENOMIC DNA]</scope>
    <source>
        <strain evidence="4">cv. Victoria</strain>
        <tissue evidence="3">Leaf</tissue>
    </source>
</reference>
<evidence type="ECO:0000256" key="2">
    <source>
        <dbReference type="SAM" id="Phobius"/>
    </source>
</evidence>
<protein>
    <submittedName>
        <fullName evidence="3">Uncharacterized protein</fullName>
    </submittedName>
</protein>
<dbReference type="GO" id="GO:0009658">
    <property type="term" value="P:chloroplast organization"/>
    <property type="evidence" value="ECO:0007669"/>
    <property type="project" value="TreeGrafter"/>
</dbReference>
<keyword evidence="2" id="KW-0472">Membrane</keyword>
<dbReference type="GO" id="GO:0010027">
    <property type="term" value="P:thylakoid membrane organization"/>
    <property type="evidence" value="ECO:0007669"/>
    <property type="project" value="TreeGrafter"/>
</dbReference>
<keyword evidence="2" id="KW-0812">Transmembrane</keyword>
<name>A0A5J9SKR4_9POAL</name>
<evidence type="ECO:0000256" key="1">
    <source>
        <dbReference type="SAM" id="MobiDB-lite"/>
    </source>
</evidence>
<accession>A0A5J9SKR4</accession>
<evidence type="ECO:0000313" key="4">
    <source>
        <dbReference type="Proteomes" id="UP000324897"/>
    </source>
</evidence>
<feature type="region of interest" description="Disordered" evidence="1">
    <location>
        <begin position="1"/>
        <end position="57"/>
    </location>
</feature>
<feature type="compositionally biased region" description="Low complexity" evidence="1">
    <location>
        <begin position="31"/>
        <end position="40"/>
    </location>
</feature>
<dbReference type="Proteomes" id="UP000324897">
    <property type="component" value="Unassembled WGS sequence"/>
</dbReference>
<feature type="non-terminal residue" evidence="3">
    <location>
        <position position="1"/>
    </location>
</feature>
<dbReference type="AlphaFoldDB" id="A0A5J9SKR4"/>
<dbReference type="PANTHER" id="PTHR34938:SF1">
    <property type="entry name" value="PROTEIN FERTILITY RESTORER RF2, MITOCHONDRIAL"/>
    <property type="match status" value="1"/>
</dbReference>
<organism evidence="3 4">
    <name type="scientific">Eragrostis curvula</name>
    <name type="common">weeping love grass</name>
    <dbReference type="NCBI Taxonomy" id="38414"/>
    <lineage>
        <taxon>Eukaryota</taxon>
        <taxon>Viridiplantae</taxon>
        <taxon>Streptophyta</taxon>
        <taxon>Embryophyta</taxon>
        <taxon>Tracheophyta</taxon>
        <taxon>Spermatophyta</taxon>
        <taxon>Magnoliopsida</taxon>
        <taxon>Liliopsida</taxon>
        <taxon>Poales</taxon>
        <taxon>Poaceae</taxon>
        <taxon>PACMAD clade</taxon>
        <taxon>Chloridoideae</taxon>
        <taxon>Eragrostideae</taxon>
        <taxon>Eragrostidinae</taxon>
        <taxon>Eragrostis</taxon>
    </lineage>
</organism>
<comment type="caution">
    <text evidence="3">The sequence shown here is derived from an EMBL/GenBank/DDBJ whole genome shotgun (WGS) entry which is preliminary data.</text>
</comment>
<keyword evidence="4" id="KW-1185">Reference proteome</keyword>
<dbReference type="GO" id="GO:0009507">
    <property type="term" value="C:chloroplast"/>
    <property type="evidence" value="ECO:0007669"/>
    <property type="project" value="TreeGrafter"/>
</dbReference>
<keyword evidence="2" id="KW-1133">Transmembrane helix</keyword>
<feature type="compositionally biased region" description="Polar residues" evidence="1">
    <location>
        <begin position="47"/>
        <end position="57"/>
    </location>
</feature>
<proteinExistence type="predicted"/>
<gene>
    <name evidence="3" type="ORF">EJB05_55069</name>
</gene>
<dbReference type="InterPro" id="IPR040299">
    <property type="entry name" value="RF2K-like"/>
</dbReference>
<feature type="transmembrane region" description="Helical" evidence="2">
    <location>
        <begin position="166"/>
        <end position="183"/>
    </location>
</feature>
<evidence type="ECO:0000313" key="3">
    <source>
        <dbReference type="EMBL" id="TVT99553.1"/>
    </source>
</evidence>